<dbReference type="STRING" id="1036612.A0A1L9THQ9"/>
<evidence type="ECO:0000256" key="5">
    <source>
        <dbReference type="ARBA" id="ARBA00030497"/>
    </source>
</evidence>
<evidence type="ECO:0000313" key="7">
    <source>
        <dbReference type="Proteomes" id="UP000184356"/>
    </source>
</evidence>
<dbReference type="OrthoDB" id="277398at2759"/>
<reference evidence="7" key="1">
    <citation type="journal article" date="2017" name="Genome Biol.">
        <title>Comparative genomics reveals high biological diversity and specific adaptations in the industrially and medically important fungal genus Aspergillus.</title>
        <authorList>
            <person name="de Vries R.P."/>
            <person name="Riley R."/>
            <person name="Wiebenga A."/>
            <person name="Aguilar-Osorio G."/>
            <person name="Amillis S."/>
            <person name="Uchima C.A."/>
            <person name="Anderluh G."/>
            <person name="Asadollahi M."/>
            <person name="Askin M."/>
            <person name="Barry K."/>
            <person name="Battaglia E."/>
            <person name="Bayram O."/>
            <person name="Benocci T."/>
            <person name="Braus-Stromeyer S.A."/>
            <person name="Caldana C."/>
            <person name="Canovas D."/>
            <person name="Cerqueira G.C."/>
            <person name="Chen F."/>
            <person name="Chen W."/>
            <person name="Choi C."/>
            <person name="Clum A."/>
            <person name="Dos Santos R.A."/>
            <person name="Damasio A.R."/>
            <person name="Diallinas G."/>
            <person name="Emri T."/>
            <person name="Fekete E."/>
            <person name="Flipphi M."/>
            <person name="Freyberg S."/>
            <person name="Gallo A."/>
            <person name="Gournas C."/>
            <person name="Habgood R."/>
            <person name="Hainaut M."/>
            <person name="Harispe M.L."/>
            <person name="Henrissat B."/>
            <person name="Hilden K.S."/>
            <person name="Hope R."/>
            <person name="Hossain A."/>
            <person name="Karabika E."/>
            <person name="Karaffa L."/>
            <person name="Karanyi Z."/>
            <person name="Krasevec N."/>
            <person name="Kuo A."/>
            <person name="Kusch H."/>
            <person name="LaButti K."/>
            <person name="Lagendijk E.L."/>
            <person name="Lapidus A."/>
            <person name="Levasseur A."/>
            <person name="Lindquist E."/>
            <person name="Lipzen A."/>
            <person name="Logrieco A.F."/>
            <person name="MacCabe A."/>
            <person name="Maekelae M.R."/>
            <person name="Malavazi I."/>
            <person name="Melin P."/>
            <person name="Meyer V."/>
            <person name="Mielnichuk N."/>
            <person name="Miskei M."/>
            <person name="Molnar A.P."/>
            <person name="Mule G."/>
            <person name="Ngan C.Y."/>
            <person name="Orejas M."/>
            <person name="Orosz E."/>
            <person name="Ouedraogo J.P."/>
            <person name="Overkamp K.M."/>
            <person name="Park H.-S."/>
            <person name="Perrone G."/>
            <person name="Piumi F."/>
            <person name="Punt P.J."/>
            <person name="Ram A.F."/>
            <person name="Ramon A."/>
            <person name="Rauscher S."/>
            <person name="Record E."/>
            <person name="Riano-Pachon D.M."/>
            <person name="Robert V."/>
            <person name="Roehrig J."/>
            <person name="Ruller R."/>
            <person name="Salamov A."/>
            <person name="Salih N.S."/>
            <person name="Samson R.A."/>
            <person name="Sandor E."/>
            <person name="Sanguinetti M."/>
            <person name="Schuetze T."/>
            <person name="Sepcic K."/>
            <person name="Shelest E."/>
            <person name="Sherlock G."/>
            <person name="Sophianopoulou V."/>
            <person name="Squina F.M."/>
            <person name="Sun H."/>
            <person name="Susca A."/>
            <person name="Todd R.B."/>
            <person name="Tsang A."/>
            <person name="Unkles S.E."/>
            <person name="van de Wiele N."/>
            <person name="van Rossen-Uffink D."/>
            <person name="Oliveira J.V."/>
            <person name="Vesth T.C."/>
            <person name="Visser J."/>
            <person name="Yu J.-H."/>
            <person name="Zhou M."/>
            <person name="Andersen M.R."/>
            <person name="Archer D.B."/>
            <person name="Baker S.E."/>
            <person name="Benoit I."/>
            <person name="Brakhage A.A."/>
            <person name="Braus G.H."/>
            <person name="Fischer R."/>
            <person name="Frisvad J.C."/>
            <person name="Goldman G.H."/>
            <person name="Houbraken J."/>
            <person name="Oakley B."/>
            <person name="Pocsi I."/>
            <person name="Scazzocchio C."/>
            <person name="Seiboth B."/>
            <person name="vanKuyk P.A."/>
            <person name="Wortman J."/>
            <person name="Dyer P.S."/>
            <person name="Grigoriev I.V."/>
        </authorList>
    </citation>
    <scope>NUCLEOTIDE SEQUENCE [LARGE SCALE GENOMIC DNA]</scope>
    <source>
        <strain evidence="7">CBS 593.65</strain>
    </source>
</reference>
<gene>
    <name evidence="6" type="ORF">ASPSYDRAFT_987072</name>
</gene>
<keyword evidence="4" id="KW-0456">Lyase</keyword>
<dbReference type="InterPro" id="IPR001533">
    <property type="entry name" value="Pterin_deHydtase"/>
</dbReference>
<dbReference type="InterPro" id="IPR036428">
    <property type="entry name" value="PCD_sf"/>
</dbReference>
<keyword evidence="7" id="KW-1185">Reference proteome</keyword>
<evidence type="ECO:0000256" key="2">
    <source>
        <dbReference type="ARBA" id="ARBA00006472"/>
    </source>
</evidence>
<name>A0A1L9THQ9_9EURO</name>
<evidence type="ECO:0000256" key="1">
    <source>
        <dbReference type="ARBA" id="ARBA00001554"/>
    </source>
</evidence>
<protein>
    <recommendedName>
        <fullName evidence="3">4a-hydroxytetrahydrobiopterin dehydratase</fullName>
        <ecNumber evidence="3">4.2.1.96</ecNumber>
    </recommendedName>
    <alternativeName>
        <fullName evidence="5">4-alpha-hydroxy-tetrahydropterin dehydratase</fullName>
    </alternativeName>
</protein>
<dbReference type="GO" id="GO:0008124">
    <property type="term" value="F:4-alpha-hydroxytetrahydrobiopterin dehydratase activity"/>
    <property type="evidence" value="ECO:0007669"/>
    <property type="project" value="UniProtKB-EC"/>
</dbReference>
<accession>A0A1L9THQ9</accession>
<dbReference type="PANTHER" id="PTHR12599">
    <property type="entry name" value="PTERIN-4-ALPHA-CARBINOLAMINE DEHYDRATASE"/>
    <property type="match status" value="1"/>
</dbReference>
<dbReference type="Gene3D" id="3.30.1360.20">
    <property type="entry name" value="Transcriptional coactivator/pterin dehydratase"/>
    <property type="match status" value="1"/>
</dbReference>
<dbReference type="GeneID" id="63769337"/>
<dbReference type="PANTHER" id="PTHR12599:SF0">
    <property type="entry name" value="PTERIN-4-ALPHA-CARBINOLAMINE DEHYDRATASE"/>
    <property type="match status" value="1"/>
</dbReference>
<evidence type="ECO:0000256" key="4">
    <source>
        <dbReference type="ARBA" id="ARBA00023239"/>
    </source>
</evidence>
<evidence type="ECO:0000256" key="3">
    <source>
        <dbReference type="ARBA" id="ARBA00013252"/>
    </source>
</evidence>
<dbReference type="RefSeq" id="XP_040702773.1">
    <property type="nucleotide sequence ID" value="XM_040853264.1"/>
</dbReference>
<dbReference type="Proteomes" id="UP000184356">
    <property type="component" value="Unassembled WGS sequence"/>
</dbReference>
<dbReference type="SUPFAM" id="SSF55248">
    <property type="entry name" value="PCD-like"/>
    <property type="match status" value="1"/>
</dbReference>
<dbReference type="EMBL" id="KV878586">
    <property type="protein sequence ID" value="OJJ58967.1"/>
    <property type="molecule type" value="Genomic_DNA"/>
</dbReference>
<dbReference type="EC" id="4.2.1.96" evidence="3"/>
<evidence type="ECO:0000313" key="6">
    <source>
        <dbReference type="EMBL" id="OJJ58967.1"/>
    </source>
</evidence>
<dbReference type="GO" id="GO:0006729">
    <property type="term" value="P:tetrahydrobiopterin biosynthetic process"/>
    <property type="evidence" value="ECO:0007669"/>
    <property type="project" value="InterPro"/>
</dbReference>
<dbReference type="AlphaFoldDB" id="A0A1L9THQ9"/>
<organism evidence="6 7">
    <name type="scientific">Aspergillus sydowii CBS 593.65</name>
    <dbReference type="NCBI Taxonomy" id="1036612"/>
    <lineage>
        <taxon>Eukaryota</taxon>
        <taxon>Fungi</taxon>
        <taxon>Dikarya</taxon>
        <taxon>Ascomycota</taxon>
        <taxon>Pezizomycotina</taxon>
        <taxon>Eurotiomycetes</taxon>
        <taxon>Eurotiomycetidae</taxon>
        <taxon>Eurotiales</taxon>
        <taxon>Aspergillaceae</taxon>
        <taxon>Aspergillus</taxon>
        <taxon>Aspergillus subgen. Nidulantes</taxon>
    </lineage>
</organism>
<sequence length="181" mass="20294">MNSALRHCQRLQKLPFNLRPACSRQYSIALQPQNLRPSPVRTVYCQAHPNSWIALRKASTMASEPEFAEGIDAEQLRPLLNELQGQGWGLDEDKIGIKKTFYFRSYFKAVSFVNAIASQSSTKKHHATMTIRFGSVDIHWITHYPRGLTDKDVSMAQFCEQAAELMGAVQEGQGLKCGPGP</sequence>
<dbReference type="CDD" id="cd00488">
    <property type="entry name" value="PCD_DCoH"/>
    <property type="match status" value="1"/>
</dbReference>
<dbReference type="Pfam" id="PF01329">
    <property type="entry name" value="Pterin_4a"/>
    <property type="match status" value="1"/>
</dbReference>
<proteinExistence type="inferred from homology"/>
<comment type="catalytic activity">
    <reaction evidence="1">
        <text>(4aS,6R)-4a-hydroxy-L-erythro-5,6,7,8-tetrahydrobiopterin = (6R)-L-erythro-6,7-dihydrobiopterin + H2O</text>
        <dbReference type="Rhea" id="RHEA:11920"/>
        <dbReference type="ChEBI" id="CHEBI:15377"/>
        <dbReference type="ChEBI" id="CHEBI:15642"/>
        <dbReference type="ChEBI" id="CHEBI:43120"/>
        <dbReference type="EC" id="4.2.1.96"/>
    </reaction>
</comment>
<dbReference type="VEuPathDB" id="FungiDB:ASPSYDRAFT_987072"/>
<comment type="similarity">
    <text evidence="2">Belongs to the pterin-4-alpha-carbinolamine dehydratase family.</text>
</comment>